<dbReference type="CDD" id="cd12148">
    <property type="entry name" value="fungal_TF_MHR"/>
    <property type="match status" value="1"/>
</dbReference>
<comment type="caution">
    <text evidence="6">The sequence shown here is derived from an EMBL/GenBank/DDBJ whole genome shotgun (WGS) entry which is preliminary data.</text>
</comment>
<keyword evidence="2" id="KW-0805">Transcription regulation</keyword>
<feature type="compositionally biased region" description="Low complexity" evidence="5">
    <location>
        <begin position="1"/>
        <end position="11"/>
    </location>
</feature>
<gene>
    <name evidence="6" type="ORF">HII12_001537</name>
</gene>
<dbReference type="InterPro" id="IPR050797">
    <property type="entry name" value="Carb_Metab_Trans_Reg"/>
</dbReference>
<dbReference type="PANTHER" id="PTHR31668:SF23">
    <property type="entry name" value="ZN(II)2CYS6 TRANSCRIPTION FACTOR (EUROFUNG)"/>
    <property type="match status" value="1"/>
</dbReference>
<evidence type="ECO:0008006" key="8">
    <source>
        <dbReference type="Google" id="ProtNLM"/>
    </source>
</evidence>
<sequence length="598" mass="68350">MSSASPSSTNSVNAESHSNADLGDTVGSAFQENLGSHQRQQQTLADRSKIEHKVKDIQLLPPFGDTDWLDIFLDENATYFDLAGLSLQPNVDAAANNMGNSFESSPPVKSLEYHSYGGIHYGLLGEYDPILRHRFLGTMRAMNAIFQRKSRMSPGVSSMPPFTNSALFAYKKTSVAVRENYKFLTPGLDLDEYLSRADLLRPHIPNIVILYVKHILASLPIIDGSTINEFLADPPGKISQGETEFKHPLWLLLLYKIVYPFIAYDTTIPQYGLDILKNDPLAFIFDDSIFFSVAYYEIIRELSAPTLVTIKCMILFYHMYSFKKCGYITPFESSFLSMMTSLAFSFGLEMRIWYVIQLLEKWNKVASSLPSSISVPISLSLDRTKDIFDDIDDILDDAEGFWLSIDLTRILGDFAKQVLSHSHDSKDVQQACDICNSELKKWDENYENAEFDEGFPYQSIRLAYFVLSMLVNRVKYQEQAWDRCSNDYYNKSIILFKQMVNFLQSLSHTKVRSFWYNFSRSQFMYFRDLMLICMFTADNKDQSLTVFSCVKNFKGWLESYARELAIILPALIRINITLASLGKQVKALRDEEASALYN</sequence>
<evidence type="ECO:0000256" key="5">
    <source>
        <dbReference type="SAM" id="MobiDB-lite"/>
    </source>
</evidence>
<name>A0A8H6BKZ0_DEKBR</name>
<dbReference type="PANTHER" id="PTHR31668">
    <property type="entry name" value="GLUCOSE TRANSPORT TRANSCRIPTION REGULATOR RGT1-RELATED-RELATED"/>
    <property type="match status" value="1"/>
</dbReference>
<dbReference type="AlphaFoldDB" id="A0A8H6BKZ0"/>
<dbReference type="GO" id="GO:0001080">
    <property type="term" value="P:nitrogen catabolite activation of transcription from RNA polymerase II promoter"/>
    <property type="evidence" value="ECO:0007669"/>
    <property type="project" value="TreeGrafter"/>
</dbReference>
<dbReference type="Proteomes" id="UP000568158">
    <property type="component" value="Unassembled WGS sequence"/>
</dbReference>
<protein>
    <recommendedName>
        <fullName evidence="8">Transcription factor domain-containing protein</fullName>
    </recommendedName>
</protein>
<proteinExistence type="predicted"/>
<evidence type="ECO:0000256" key="1">
    <source>
        <dbReference type="ARBA" id="ARBA00022833"/>
    </source>
</evidence>
<evidence type="ECO:0000256" key="3">
    <source>
        <dbReference type="ARBA" id="ARBA00023163"/>
    </source>
</evidence>
<dbReference type="EMBL" id="JABCYN010000020">
    <property type="protein sequence ID" value="KAF6013558.1"/>
    <property type="molecule type" value="Genomic_DNA"/>
</dbReference>
<accession>A0A8H6BKZ0</accession>
<keyword evidence="4" id="KW-0539">Nucleus</keyword>
<keyword evidence="3" id="KW-0804">Transcription</keyword>
<keyword evidence="1" id="KW-0862">Zinc</keyword>
<evidence type="ECO:0000256" key="4">
    <source>
        <dbReference type="ARBA" id="ARBA00023242"/>
    </source>
</evidence>
<feature type="region of interest" description="Disordered" evidence="5">
    <location>
        <begin position="1"/>
        <end position="27"/>
    </location>
</feature>
<evidence type="ECO:0000256" key="2">
    <source>
        <dbReference type="ARBA" id="ARBA00023015"/>
    </source>
</evidence>
<dbReference type="GO" id="GO:0005634">
    <property type="term" value="C:nucleus"/>
    <property type="evidence" value="ECO:0007669"/>
    <property type="project" value="TreeGrafter"/>
</dbReference>
<evidence type="ECO:0000313" key="7">
    <source>
        <dbReference type="Proteomes" id="UP000568158"/>
    </source>
</evidence>
<evidence type="ECO:0000313" key="6">
    <source>
        <dbReference type="EMBL" id="KAF6013558.1"/>
    </source>
</evidence>
<reference evidence="6 7" key="1">
    <citation type="journal article" date="2020" name="Appl. Microbiol. Biotechnol.">
        <title>Targeted gene deletion in Brettanomyces bruxellensis with an expression-free CRISPR-Cas9 system.</title>
        <authorList>
            <person name="Varela C."/>
            <person name="Bartel C."/>
            <person name="Onetto C."/>
            <person name="Borneman A."/>
        </authorList>
    </citation>
    <scope>NUCLEOTIDE SEQUENCE [LARGE SCALE GENOMIC DNA]</scope>
    <source>
        <strain evidence="6 7">AWRI1613</strain>
    </source>
</reference>
<organism evidence="6 7">
    <name type="scientific">Dekkera bruxellensis</name>
    <name type="common">Brettanomyces custersii</name>
    <dbReference type="NCBI Taxonomy" id="5007"/>
    <lineage>
        <taxon>Eukaryota</taxon>
        <taxon>Fungi</taxon>
        <taxon>Dikarya</taxon>
        <taxon>Ascomycota</taxon>
        <taxon>Saccharomycotina</taxon>
        <taxon>Pichiomycetes</taxon>
        <taxon>Pichiales</taxon>
        <taxon>Pichiaceae</taxon>
        <taxon>Brettanomyces</taxon>
    </lineage>
</organism>